<evidence type="ECO:0000259" key="1">
    <source>
        <dbReference type="PROSITE" id="PS51831"/>
    </source>
</evidence>
<dbReference type="CDD" id="cd00077">
    <property type="entry name" value="HDc"/>
    <property type="match status" value="1"/>
</dbReference>
<dbReference type="Gene3D" id="1.10.3210.10">
    <property type="entry name" value="Hypothetical protein af1432"/>
    <property type="match status" value="1"/>
</dbReference>
<feature type="domain" description="HD" evidence="1">
    <location>
        <begin position="27"/>
        <end position="128"/>
    </location>
</feature>
<dbReference type="AlphaFoldDB" id="A0A1M6KKL2"/>
<gene>
    <name evidence="2" type="ORF">SAMN02745725_02881</name>
</gene>
<keyword evidence="3" id="KW-1185">Reference proteome</keyword>
<reference evidence="2 3" key="1">
    <citation type="submission" date="2016-11" db="EMBL/GenBank/DDBJ databases">
        <authorList>
            <person name="Jaros S."/>
            <person name="Januszkiewicz K."/>
            <person name="Wedrychowicz H."/>
        </authorList>
    </citation>
    <scope>NUCLEOTIDE SEQUENCE [LARGE SCALE GENOMIC DNA]</scope>
    <source>
        <strain evidence="2 3">DSM 14809</strain>
    </source>
</reference>
<dbReference type="EMBL" id="FQYQ01000031">
    <property type="protein sequence ID" value="SHJ59466.1"/>
    <property type="molecule type" value="Genomic_DNA"/>
</dbReference>
<name>A0A1M6KKL2_PSEXY</name>
<proteinExistence type="predicted"/>
<dbReference type="Proteomes" id="UP000184185">
    <property type="component" value="Unassembled WGS sequence"/>
</dbReference>
<dbReference type="STRING" id="185007.SAMN02910350_02885"/>
<dbReference type="InterPro" id="IPR006674">
    <property type="entry name" value="HD_domain"/>
</dbReference>
<evidence type="ECO:0000313" key="2">
    <source>
        <dbReference type="EMBL" id="SHJ59466.1"/>
    </source>
</evidence>
<evidence type="ECO:0000313" key="3">
    <source>
        <dbReference type="Proteomes" id="UP000184185"/>
    </source>
</evidence>
<dbReference type="Pfam" id="PF01966">
    <property type="entry name" value="HD"/>
    <property type="match status" value="1"/>
</dbReference>
<dbReference type="RefSeq" id="WP_072919229.1">
    <property type="nucleotide sequence ID" value="NZ_FQYQ01000031.1"/>
</dbReference>
<protein>
    <submittedName>
        <fullName evidence="2">HD domain-containing protein</fullName>
    </submittedName>
</protein>
<dbReference type="InterPro" id="IPR003607">
    <property type="entry name" value="HD/PDEase_dom"/>
</dbReference>
<dbReference type="OrthoDB" id="1767989at2"/>
<organism evidence="2 3">
    <name type="scientific">Pseudobutyrivibrio xylanivorans DSM 14809</name>
    <dbReference type="NCBI Taxonomy" id="1123012"/>
    <lineage>
        <taxon>Bacteria</taxon>
        <taxon>Bacillati</taxon>
        <taxon>Bacillota</taxon>
        <taxon>Clostridia</taxon>
        <taxon>Lachnospirales</taxon>
        <taxon>Lachnospiraceae</taxon>
        <taxon>Pseudobutyrivibrio</taxon>
    </lineage>
</organism>
<accession>A0A1M6KKL2</accession>
<dbReference type="SUPFAM" id="SSF109604">
    <property type="entry name" value="HD-domain/PDEase-like"/>
    <property type="match status" value="1"/>
</dbReference>
<sequence>MSRLKELRSYVDAELSQMIDEEKKISAAAHLYGVSLTATILAKKRGLDSELAAMAGMLHDLYAYKSGTYEDHAHQGAGVARNILEKLDLTTMEETDAICSAIYHHDDKLLVDSPMDELLKDADVIDHCFKDLSKPVKEKEQKRFDALCKELKIQL</sequence>
<dbReference type="PROSITE" id="PS51831">
    <property type="entry name" value="HD"/>
    <property type="match status" value="1"/>
</dbReference>